<gene>
    <name evidence="6" type="primary">BCAN</name>
    <name evidence="6" type="ORF">BLAG_LOCUS14739</name>
</gene>
<protein>
    <submittedName>
        <fullName evidence="6">BCAN protein</fullName>
    </submittedName>
</protein>
<dbReference type="InterPro" id="IPR002492">
    <property type="entry name" value="Transposase_Tc1-like"/>
</dbReference>
<keyword evidence="4" id="KW-1133">Transmembrane helix</keyword>
<dbReference type="PANTHER" id="PTHR31535:SF3">
    <property type="entry name" value="REGULATORY PROTEIN ZESTE"/>
    <property type="match status" value="1"/>
</dbReference>
<dbReference type="NCBIfam" id="NF033545">
    <property type="entry name" value="transpos_IS630"/>
    <property type="match status" value="1"/>
</dbReference>
<organism evidence="6 7">
    <name type="scientific">Branchiostoma lanceolatum</name>
    <name type="common">Common lancelet</name>
    <name type="synonym">Amphioxus lanceolatum</name>
    <dbReference type="NCBI Taxonomy" id="7740"/>
    <lineage>
        <taxon>Eukaryota</taxon>
        <taxon>Metazoa</taxon>
        <taxon>Chordata</taxon>
        <taxon>Cephalochordata</taxon>
        <taxon>Leptocardii</taxon>
        <taxon>Amphioxiformes</taxon>
        <taxon>Branchiostomatidae</taxon>
        <taxon>Branchiostoma</taxon>
    </lineage>
</organism>
<dbReference type="PROSITE" id="PS00022">
    <property type="entry name" value="EGF_1"/>
    <property type="match status" value="1"/>
</dbReference>
<dbReference type="GO" id="GO:0006313">
    <property type="term" value="P:DNA transposition"/>
    <property type="evidence" value="ECO:0007669"/>
    <property type="project" value="InterPro"/>
</dbReference>
<evidence type="ECO:0000256" key="4">
    <source>
        <dbReference type="SAM" id="Phobius"/>
    </source>
</evidence>
<dbReference type="EMBL" id="OV696688">
    <property type="protein sequence ID" value="CAH1256352.1"/>
    <property type="molecule type" value="Genomic_DNA"/>
</dbReference>
<feature type="transmembrane region" description="Helical" evidence="4">
    <location>
        <begin position="165"/>
        <end position="185"/>
    </location>
</feature>
<keyword evidence="4" id="KW-0812">Transmembrane</keyword>
<dbReference type="InterPro" id="IPR000152">
    <property type="entry name" value="EGF-type_Asp/Asn_hydroxyl_site"/>
</dbReference>
<dbReference type="OrthoDB" id="8942091at2759"/>
<keyword evidence="4" id="KW-0472">Membrane</keyword>
<reference evidence="6" key="1">
    <citation type="submission" date="2022-01" db="EMBL/GenBank/DDBJ databases">
        <authorList>
            <person name="Braso-Vives M."/>
        </authorList>
    </citation>
    <scope>NUCLEOTIDE SEQUENCE</scope>
</reference>
<dbReference type="InterPro" id="IPR047655">
    <property type="entry name" value="Transpos_IS630-like"/>
</dbReference>
<evidence type="ECO:0000256" key="3">
    <source>
        <dbReference type="SAM" id="MobiDB-lite"/>
    </source>
</evidence>
<dbReference type="AlphaFoldDB" id="A0A8J9ZJD9"/>
<evidence type="ECO:0000256" key="2">
    <source>
        <dbReference type="PROSITE-ProRule" id="PRU00076"/>
    </source>
</evidence>
<dbReference type="InterPro" id="IPR001881">
    <property type="entry name" value="EGF-like_Ca-bd_dom"/>
</dbReference>
<dbReference type="CDD" id="cd00037">
    <property type="entry name" value="CLECT"/>
    <property type="match status" value="1"/>
</dbReference>
<dbReference type="InterPro" id="IPR016187">
    <property type="entry name" value="CTDL_fold"/>
</dbReference>
<accession>A0A8J9ZJD9</accession>
<evidence type="ECO:0000259" key="5">
    <source>
        <dbReference type="PROSITE" id="PS50026"/>
    </source>
</evidence>
<feature type="compositionally biased region" description="Acidic residues" evidence="3">
    <location>
        <begin position="99"/>
        <end position="108"/>
    </location>
</feature>
<evidence type="ECO:0000313" key="7">
    <source>
        <dbReference type="Proteomes" id="UP000838412"/>
    </source>
</evidence>
<feature type="region of interest" description="Disordered" evidence="3">
    <location>
        <begin position="851"/>
        <end position="897"/>
    </location>
</feature>
<dbReference type="Gene3D" id="3.30.420.10">
    <property type="entry name" value="Ribonuclease H-like superfamily/Ribonuclease H"/>
    <property type="match status" value="1"/>
</dbReference>
<dbReference type="SUPFAM" id="SSF56436">
    <property type="entry name" value="C-type lectin-like"/>
    <property type="match status" value="1"/>
</dbReference>
<dbReference type="GO" id="GO:0003677">
    <property type="term" value="F:DNA binding"/>
    <property type="evidence" value="ECO:0007669"/>
    <property type="project" value="InterPro"/>
</dbReference>
<dbReference type="CDD" id="cd00054">
    <property type="entry name" value="EGF_CA"/>
    <property type="match status" value="1"/>
</dbReference>
<comment type="caution">
    <text evidence="2">Lacks conserved residue(s) required for the propagation of feature annotation.</text>
</comment>
<keyword evidence="2" id="KW-0245">EGF-like domain</keyword>
<dbReference type="Pfam" id="PF01498">
    <property type="entry name" value="HTH_Tnp_Tc3_2"/>
    <property type="match status" value="1"/>
</dbReference>
<evidence type="ECO:0000256" key="1">
    <source>
        <dbReference type="ARBA" id="ARBA00023157"/>
    </source>
</evidence>
<dbReference type="GO" id="GO:0015074">
    <property type="term" value="P:DNA integration"/>
    <property type="evidence" value="ECO:0007669"/>
    <property type="project" value="InterPro"/>
</dbReference>
<feature type="region of interest" description="Disordered" evidence="3">
    <location>
        <begin position="99"/>
        <end position="145"/>
    </location>
</feature>
<dbReference type="Proteomes" id="UP000838412">
    <property type="component" value="Chromosome 3"/>
</dbReference>
<sequence>MSGQRGQDGHGHTGAGVRVEVPNPLYDVEPDKPVSGTLYGDTPGTSADAAPPDKAPAEGDTAEFPNPIYQAAAGAETTLQDKTPTGEAIMTTAEDSEAMYEAMPEEDATPQNVTPAGGAGTAPGPGPAGPAAAADGDDLNQNPSYKHVNAASAPKIELKACLKSLKSLGACAITLMAVLMIYFAVASSQGYKELKTWQLTVEQRFAELQGQYSNIMASEVRGRIHLLTGCEPKNEHLWRTVPNGIVIHRCYFCYCFTTNIAMPRLSYVDKLRAVGQVEAGTRQRDVAALFGVRPGTISKLVAKFRATGDVKDMPRTGRPRATTPEQDQFLTRATLRDRRLSSTRLQTRFSDRYRRRISRQTIRNRLHSANLRARKAARRPALTEAHRQARLRWCRRHRNWNREWRNVMFSDESRFNLRQLDGRVKVWRRRGERFANCCTDKVTAFGGGSVMVWGGITSRGKTRLVIVPGTLNAERYRDTILDPVAIPFIHNMGPNALLQDDNARPHRARIIADHLQHAGVERMEWPSKSPDLNPIEHLWDQLGRAVRARVTERTTLADLGRLLVEEWNAIPQHRIARLVTSMRRRCRAVVTARGWATHINECQPCQHGRCENKDGGYRCTCLPGWTGQSCGRALDTYTKRGDTFYKAFLEYKTYNAAEQTCASDGGRLAVIKTEAAYDFLLRLIREADGGRDYWFGLDGPGETCDKVFRNATFTTLGATGRAGPTSLGDHYRGQDHEKLVTLQNGTQLFTVPETGNYRIKAAGAASGKVFKISGYAMGRGALVAGTFSLKKGEVLKILVGQEGVENPGVHPTGGGGGTFVVRSGDLPLIIAGGGGGGFMLKLNHAECDGTTATSGQAGFSPKRKGGSQTTFAGGTHGHGATEGKPKSKRRGSGQKRVAGIHIRKSERVGGGGGGLLTNGGGEISVKPRYEAGEGGRAFVNGGLGGAARGFRPRSEGGFGGGGGGYDGGGEGVATRAGGGGILLKTPVGVGEAPLTQAATPAARTGRTARRGTWSSQRCEACVFFFLFL</sequence>
<dbReference type="InterPro" id="IPR009057">
    <property type="entry name" value="Homeodomain-like_sf"/>
</dbReference>
<dbReference type="SUPFAM" id="SSF46689">
    <property type="entry name" value="Homeodomain-like"/>
    <property type="match status" value="1"/>
</dbReference>
<dbReference type="PANTHER" id="PTHR31535">
    <property type="match status" value="1"/>
</dbReference>
<dbReference type="SMART" id="SM00181">
    <property type="entry name" value="EGF"/>
    <property type="match status" value="1"/>
</dbReference>
<dbReference type="InterPro" id="IPR036397">
    <property type="entry name" value="RNaseH_sf"/>
</dbReference>
<dbReference type="InterPro" id="IPR016186">
    <property type="entry name" value="C-type_lectin-like/link_sf"/>
</dbReference>
<dbReference type="Gene3D" id="2.10.25.10">
    <property type="entry name" value="Laminin"/>
    <property type="match status" value="1"/>
</dbReference>
<dbReference type="Pfam" id="PF13358">
    <property type="entry name" value="DDE_3"/>
    <property type="match status" value="1"/>
</dbReference>
<dbReference type="PROSITE" id="PS00010">
    <property type="entry name" value="ASX_HYDROXYL"/>
    <property type="match status" value="1"/>
</dbReference>
<dbReference type="PROSITE" id="PS50026">
    <property type="entry name" value="EGF_3"/>
    <property type="match status" value="1"/>
</dbReference>
<feature type="region of interest" description="Disordered" evidence="3">
    <location>
        <begin position="1"/>
        <end position="71"/>
    </location>
</feature>
<evidence type="ECO:0000313" key="6">
    <source>
        <dbReference type="EMBL" id="CAH1256352.1"/>
    </source>
</evidence>
<keyword evidence="7" id="KW-1185">Reference proteome</keyword>
<proteinExistence type="predicted"/>
<feature type="domain" description="EGF-like" evidence="5">
    <location>
        <begin position="598"/>
        <end position="631"/>
    </location>
</feature>
<dbReference type="SUPFAM" id="SSF57196">
    <property type="entry name" value="EGF/Laminin"/>
    <property type="match status" value="1"/>
</dbReference>
<keyword evidence="1 2" id="KW-1015">Disulfide bond</keyword>
<dbReference type="InterPro" id="IPR038717">
    <property type="entry name" value="Tc1-like_DDE_dom"/>
</dbReference>
<name>A0A8J9ZJD9_BRALA</name>
<dbReference type="GO" id="GO:0005509">
    <property type="term" value="F:calcium ion binding"/>
    <property type="evidence" value="ECO:0007669"/>
    <property type="project" value="InterPro"/>
</dbReference>
<dbReference type="PROSITE" id="PS01186">
    <property type="entry name" value="EGF_2"/>
    <property type="match status" value="1"/>
</dbReference>
<dbReference type="InterPro" id="IPR000742">
    <property type="entry name" value="EGF"/>
</dbReference>
<feature type="disulfide bond" evidence="2">
    <location>
        <begin position="621"/>
        <end position="630"/>
    </location>
</feature>
<dbReference type="Gene3D" id="3.10.100.10">
    <property type="entry name" value="Mannose-Binding Protein A, subunit A"/>
    <property type="match status" value="1"/>
</dbReference>
<dbReference type="SMART" id="SM00179">
    <property type="entry name" value="EGF_CA"/>
    <property type="match status" value="1"/>
</dbReference>